<gene>
    <name evidence="2" type="ORF">N7460_006996</name>
</gene>
<dbReference type="AlphaFoldDB" id="A0AAD6IBU8"/>
<organism evidence="2 3">
    <name type="scientific">Penicillium canescens</name>
    <dbReference type="NCBI Taxonomy" id="5083"/>
    <lineage>
        <taxon>Eukaryota</taxon>
        <taxon>Fungi</taxon>
        <taxon>Dikarya</taxon>
        <taxon>Ascomycota</taxon>
        <taxon>Pezizomycotina</taxon>
        <taxon>Eurotiomycetes</taxon>
        <taxon>Eurotiomycetidae</taxon>
        <taxon>Eurotiales</taxon>
        <taxon>Aspergillaceae</taxon>
        <taxon>Penicillium</taxon>
    </lineage>
</organism>
<accession>A0AAD6IBU8</accession>
<evidence type="ECO:0000256" key="1">
    <source>
        <dbReference type="SAM" id="MobiDB-lite"/>
    </source>
</evidence>
<dbReference type="EMBL" id="JAQJZL010000005">
    <property type="protein sequence ID" value="KAJ6041606.1"/>
    <property type="molecule type" value="Genomic_DNA"/>
</dbReference>
<reference evidence="2" key="1">
    <citation type="journal article" date="2023" name="IMA Fungus">
        <title>Comparative genomic study of the Penicillium genus elucidates a diverse pangenome and 15 lateral gene transfer events.</title>
        <authorList>
            <person name="Petersen C."/>
            <person name="Sorensen T."/>
            <person name="Nielsen M.R."/>
            <person name="Sondergaard T.E."/>
            <person name="Sorensen J.L."/>
            <person name="Fitzpatrick D.A."/>
            <person name="Frisvad J.C."/>
            <person name="Nielsen K.L."/>
        </authorList>
    </citation>
    <scope>NUCLEOTIDE SEQUENCE</scope>
    <source>
        <strain evidence="2">IBT 15450</strain>
    </source>
</reference>
<dbReference type="Proteomes" id="UP001219568">
    <property type="component" value="Unassembled WGS sequence"/>
</dbReference>
<name>A0AAD6IBU8_PENCN</name>
<evidence type="ECO:0000313" key="2">
    <source>
        <dbReference type="EMBL" id="KAJ6041606.1"/>
    </source>
</evidence>
<sequence length="62" mass="6652">MQTYNSYGDSISPPPGHADRKRALSTIAPSQIEKSLISAERKGSRIVSSYARPASSLPPHEG</sequence>
<evidence type="ECO:0000313" key="3">
    <source>
        <dbReference type="Proteomes" id="UP001219568"/>
    </source>
</evidence>
<reference evidence="2" key="2">
    <citation type="submission" date="2023-01" db="EMBL/GenBank/DDBJ databases">
        <authorList>
            <person name="Petersen C."/>
        </authorList>
    </citation>
    <scope>NUCLEOTIDE SEQUENCE</scope>
    <source>
        <strain evidence="2">IBT 15450</strain>
    </source>
</reference>
<proteinExistence type="predicted"/>
<protein>
    <submittedName>
        <fullName evidence="2">Uncharacterized protein</fullName>
    </submittedName>
</protein>
<keyword evidence="3" id="KW-1185">Reference proteome</keyword>
<comment type="caution">
    <text evidence="2">The sequence shown here is derived from an EMBL/GenBank/DDBJ whole genome shotgun (WGS) entry which is preliminary data.</text>
</comment>
<feature type="region of interest" description="Disordered" evidence="1">
    <location>
        <begin position="1"/>
        <end position="62"/>
    </location>
</feature>